<keyword evidence="3" id="KW-0752">Steroid biosynthesis</keyword>
<evidence type="ECO:0000256" key="2">
    <source>
        <dbReference type="ARBA" id="ARBA00022857"/>
    </source>
</evidence>
<dbReference type="STRING" id="1448318.A0A319FHB9"/>
<evidence type="ECO:0000313" key="9">
    <source>
        <dbReference type="EMBL" id="PYI06483.1"/>
    </source>
</evidence>
<dbReference type="GO" id="GO:0006696">
    <property type="term" value="P:ergosterol biosynthetic process"/>
    <property type="evidence" value="ECO:0007669"/>
    <property type="project" value="TreeGrafter"/>
</dbReference>
<dbReference type="Proteomes" id="UP000248423">
    <property type="component" value="Unassembled WGS sequence"/>
</dbReference>
<dbReference type="GO" id="GO:0005789">
    <property type="term" value="C:endoplasmic reticulum membrane"/>
    <property type="evidence" value="ECO:0007669"/>
    <property type="project" value="TreeGrafter"/>
</dbReference>
<keyword evidence="10" id="KW-1185">Reference proteome</keyword>
<sequence length="507" mass="56167">MADSTQDNLQNQFYVLVTGANSGVGFDICKRLITDFPLTHPPSHTLTIIFTTRSTKKATDTLRRLQAHLPPSTSSPSTPKITLHPETVDLSNLLSVRALSRRLTTTLPHLDNIILNAGVGGWTGINWPSAIFGVLTDLVHQVTWFSHKIAPAGMVTAPQTSSATPEPRLGAIFCANVFGHYMLSHNLMPLLHRSKQPGRVIWMSSLEATTQHFNVDDIQGLRTTVSYESSKTLTDILALTADLPSTKPWVDSFYSVGEAEDKDKDQDGAMKLRTYLAHPGICGTGILPLALPLFWAMIAAFWMARMLGSPWHTLSTYGGASAPVWLAVSGQKELDEAEEKYRAHGGGSVKWGSSCDRMGRDRAVSTEVDGWGHGGVVGEMVVEEDRVRRRKRGMKDLTAEEKQEFEELGRKCWRQMEELRVQWEEILEREEKETVKNTLLPSRPLACGHGRAQDESKDGCEKGDVQRETATYPSTARDRVQNPGGFSAQSKKGRLTPVFMLLRGFEV</sequence>
<keyword evidence="1" id="KW-0444">Lipid biosynthesis</keyword>
<dbReference type="PANTHER" id="PTHR43647:SF1">
    <property type="entry name" value="3-KETO-STEROID REDUCTASE ERG27"/>
    <property type="match status" value="1"/>
</dbReference>
<dbReference type="VEuPathDB" id="FungiDB:BO78DRAFT_429726"/>
<keyword evidence="2" id="KW-0521">NADP</keyword>
<keyword evidence="8" id="KW-1133">Transmembrane helix</keyword>
<gene>
    <name evidence="9" type="ORF">BO78DRAFT_429726</name>
</gene>
<keyword evidence="8" id="KW-0812">Transmembrane</keyword>
<proteinExistence type="inferred from homology"/>
<evidence type="ECO:0000256" key="1">
    <source>
        <dbReference type="ARBA" id="ARBA00022516"/>
    </source>
</evidence>
<evidence type="ECO:0000256" key="7">
    <source>
        <dbReference type="SAM" id="MobiDB-lite"/>
    </source>
</evidence>
<dbReference type="PANTHER" id="PTHR43647">
    <property type="entry name" value="DEHYDROGENASE"/>
    <property type="match status" value="1"/>
</dbReference>
<comment type="similarity">
    <text evidence="6">Belongs to the short-chain dehydrogenases/reductases (SDR) family. ERG27 subfamily.</text>
</comment>
<dbReference type="InterPro" id="IPR051593">
    <property type="entry name" value="Ergosterol_Biosynth_ERG27"/>
</dbReference>
<dbReference type="SUPFAM" id="SSF51735">
    <property type="entry name" value="NAD(P)-binding Rossmann-fold domains"/>
    <property type="match status" value="1"/>
</dbReference>
<dbReference type="OrthoDB" id="9989144at2759"/>
<name>A0A319FHB9_ASPSB</name>
<dbReference type="GO" id="GO:0005811">
    <property type="term" value="C:lipid droplet"/>
    <property type="evidence" value="ECO:0007669"/>
    <property type="project" value="TreeGrafter"/>
</dbReference>
<dbReference type="Gene3D" id="3.40.50.720">
    <property type="entry name" value="NAD(P)-binding Rossmann-like Domain"/>
    <property type="match status" value="1"/>
</dbReference>
<dbReference type="GO" id="GO:0000253">
    <property type="term" value="F:3-beta-hydroxysteroid 3-dehydrogenase (NADP+) activity"/>
    <property type="evidence" value="ECO:0007669"/>
    <property type="project" value="TreeGrafter"/>
</dbReference>
<keyword evidence="4" id="KW-0560">Oxidoreductase</keyword>
<protein>
    <submittedName>
        <fullName evidence="9">3-ketosteroid reductase</fullName>
    </submittedName>
</protein>
<evidence type="ECO:0000256" key="8">
    <source>
        <dbReference type="SAM" id="Phobius"/>
    </source>
</evidence>
<feature type="compositionally biased region" description="Basic and acidic residues" evidence="7">
    <location>
        <begin position="451"/>
        <end position="467"/>
    </location>
</feature>
<reference evidence="9 10" key="1">
    <citation type="submission" date="2018-02" db="EMBL/GenBank/DDBJ databases">
        <title>The genomes of Aspergillus section Nigri reveals drivers in fungal speciation.</title>
        <authorList>
            <consortium name="DOE Joint Genome Institute"/>
            <person name="Vesth T.C."/>
            <person name="Nybo J."/>
            <person name="Theobald S."/>
            <person name="Brandl J."/>
            <person name="Frisvad J.C."/>
            <person name="Nielsen K.F."/>
            <person name="Lyhne E.K."/>
            <person name="Kogle M.E."/>
            <person name="Kuo A."/>
            <person name="Riley R."/>
            <person name="Clum A."/>
            <person name="Nolan M."/>
            <person name="Lipzen A."/>
            <person name="Salamov A."/>
            <person name="Henrissat B."/>
            <person name="Wiebenga A."/>
            <person name="De vries R.P."/>
            <person name="Grigoriev I.V."/>
            <person name="Mortensen U.H."/>
            <person name="Andersen M.R."/>
            <person name="Baker S.E."/>
        </authorList>
    </citation>
    <scope>NUCLEOTIDE SEQUENCE [LARGE SCALE GENOMIC DNA]</scope>
    <source>
        <strain evidence="9 10">CBS 121057</strain>
    </source>
</reference>
<dbReference type="EMBL" id="KZ826349">
    <property type="protein sequence ID" value="PYI06483.1"/>
    <property type="molecule type" value="Genomic_DNA"/>
</dbReference>
<dbReference type="InterPro" id="IPR036291">
    <property type="entry name" value="NAD(P)-bd_dom_sf"/>
</dbReference>
<evidence type="ECO:0000256" key="4">
    <source>
        <dbReference type="ARBA" id="ARBA00023002"/>
    </source>
</evidence>
<evidence type="ECO:0000313" key="10">
    <source>
        <dbReference type="Proteomes" id="UP000248423"/>
    </source>
</evidence>
<evidence type="ECO:0000256" key="3">
    <source>
        <dbReference type="ARBA" id="ARBA00022955"/>
    </source>
</evidence>
<accession>A0A319FHB9</accession>
<evidence type="ECO:0000256" key="5">
    <source>
        <dbReference type="ARBA" id="ARBA00023098"/>
    </source>
</evidence>
<dbReference type="GO" id="GO:0005741">
    <property type="term" value="C:mitochondrial outer membrane"/>
    <property type="evidence" value="ECO:0007669"/>
    <property type="project" value="TreeGrafter"/>
</dbReference>
<feature type="region of interest" description="Disordered" evidence="7">
    <location>
        <begin position="446"/>
        <end position="491"/>
    </location>
</feature>
<keyword evidence="8" id="KW-0472">Membrane</keyword>
<organism evidence="9 10">
    <name type="scientific">Aspergillus sclerotiicarbonarius (strain CBS 121057 / IBT 28362)</name>
    <dbReference type="NCBI Taxonomy" id="1448318"/>
    <lineage>
        <taxon>Eukaryota</taxon>
        <taxon>Fungi</taxon>
        <taxon>Dikarya</taxon>
        <taxon>Ascomycota</taxon>
        <taxon>Pezizomycotina</taxon>
        <taxon>Eurotiomycetes</taxon>
        <taxon>Eurotiomycetidae</taxon>
        <taxon>Eurotiales</taxon>
        <taxon>Aspergillaceae</taxon>
        <taxon>Aspergillus</taxon>
        <taxon>Aspergillus subgen. Circumdati</taxon>
    </lineage>
</organism>
<evidence type="ECO:0000256" key="6">
    <source>
        <dbReference type="ARBA" id="ARBA00023593"/>
    </source>
</evidence>
<keyword evidence="5" id="KW-0443">Lipid metabolism</keyword>
<feature type="transmembrane region" description="Helical" evidence="8">
    <location>
        <begin position="285"/>
        <end position="304"/>
    </location>
</feature>
<dbReference type="AlphaFoldDB" id="A0A319FHB9"/>